<proteinExistence type="predicted"/>
<accession>A0A2S8AG99</accession>
<organism evidence="1 2">
    <name type="scientific">Apibacter adventoris</name>
    <dbReference type="NCBI Taxonomy" id="1679466"/>
    <lineage>
        <taxon>Bacteria</taxon>
        <taxon>Pseudomonadati</taxon>
        <taxon>Bacteroidota</taxon>
        <taxon>Flavobacteriia</taxon>
        <taxon>Flavobacteriales</taxon>
        <taxon>Weeksellaceae</taxon>
        <taxon>Apibacter</taxon>
    </lineage>
</organism>
<dbReference type="Proteomes" id="UP000238042">
    <property type="component" value="Unassembled WGS sequence"/>
</dbReference>
<dbReference type="RefSeq" id="WP_105245330.1">
    <property type="nucleotide sequence ID" value="NZ_PSZM01000001.1"/>
</dbReference>
<evidence type="ECO:0008006" key="3">
    <source>
        <dbReference type="Google" id="ProtNLM"/>
    </source>
</evidence>
<keyword evidence="2" id="KW-1185">Reference proteome</keyword>
<reference evidence="1 2" key="1">
    <citation type="submission" date="2018-02" db="EMBL/GenBank/DDBJ databases">
        <title>Genome sequences of Apibacter spp., gut symbionts of Asian honey bees.</title>
        <authorList>
            <person name="Kwong W.K."/>
            <person name="Steele M.I."/>
            <person name="Moran N.A."/>
        </authorList>
    </citation>
    <scope>NUCLEOTIDE SEQUENCE [LARGE SCALE GENOMIC DNA]</scope>
    <source>
        <strain evidence="2">wkB301</strain>
    </source>
</reference>
<evidence type="ECO:0000313" key="2">
    <source>
        <dbReference type="Proteomes" id="UP000238042"/>
    </source>
</evidence>
<comment type="caution">
    <text evidence="1">The sequence shown here is derived from an EMBL/GenBank/DDBJ whole genome shotgun (WGS) entry which is preliminary data.</text>
</comment>
<sequence>MARKIVFLYLFLFNFLILFSQEKVDKPSTEIKDTLSAKKISNWEVLGRNSLSLSQNAFSNWVAGGTNSFGVNVKTNYEFNYKKGKHIWNNKVSIAYGQLSNEGEKPKKTDDNVFISSTYGNEISNHWYGSIAMSLQTQIANGYDYNTYPNYTPKDRRSAFMAPGYFTLGVGFEYKPQGKFQLSLYPITSKTTFVLDKKLQKKGNFGLRNDGDSEYLELGAYIGIKYELEIMKNITWKSDLNFFTNYLSHTERIDMNFNTIFDMKVNDYVSAILSFNALYDHDQLKKMQIKQTLGIGFTYAFKNTNKDKS</sequence>
<dbReference type="AlphaFoldDB" id="A0A2S8AG99"/>
<dbReference type="OrthoDB" id="1495718at2"/>
<protein>
    <recommendedName>
        <fullName evidence="3">DUF3078 domain-containing protein</fullName>
    </recommendedName>
</protein>
<dbReference type="EMBL" id="PSZM01000001">
    <property type="protein sequence ID" value="PQL95369.1"/>
    <property type="molecule type" value="Genomic_DNA"/>
</dbReference>
<dbReference type="InterPro" id="IPR021428">
    <property type="entry name" value="DUF3078"/>
</dbReference>
<dbReference type="Pfam" id="PF11276">
    <property type="entry name" value="DUF3078"/>
    <property type="match status" value="1"/>
</dbReference>
<gene>
    <name evidence="1" type="ORF">C4S77_00790</name>
</gene>
<evidence type="ECO:0000313" key="1">
    <source>
        <dbReference type="EMBL" id="PQL95369.1"/>
    </source>
</evidence>
<name>A0A2S8AG99_9FLAO</name>